<evidence type="ECO:0000256" key="1">
    <source>
        <dbReference type="SAM" id="Phobius"/>
    </source>
</evidence>
<evidence type="ECO:0000313" key="2">
    <source>
        <dbReference type="EMBL" id="MDN4071707.1"/>
    </source>
</evidence>
<keyword evidence="3" id="KW-1185">Reference proteome</keyword>
<dbReference type="RefSeq" id="WP_290397870.1">
    <property type="nucleotide sequence ID" value="NZ_JAUHLN010000001.1"/>
</dbReference>
<organism evidence="2 3">
    <name type="scientific">Fictibacillus terranigra</name>
    <dbReference type="NCBI Taxonomy" id="3058424"/>
    <lineage>
        <taxon>Bacteria</taxon>
        <taxon>Bacillati</taxon>
        <taxon>Bacillota</taxon>
        <taxon>Bacilli</taxon>
        <taxon>Bacillales</taxon>
        <taxon>Fictibacillaceae</taxon>
        <taxon>Fictibacillus</taxon>
    </lineage>
</organism>
<keyword evidence="1" id="KW-1133">Transmembrane helix</keyword>
<dbReference type="InterPro" id="IPR014509">
    <property type="entry name" value="YjdF-like"/>
</dbReference>
<feature type="transmembrane region" description="Helical" evidence="1">
    <location>
        <begin position="62"/>
        <end position="82"/>
    </location>
</feature>
<keyword evidence="1" id="KW-0812">Transmembrane</keyword>
<dbReference type="EMBL" id="JAUHLN010000001">
    <property type="protein sequence ID" value="MDN4071707.1"/>
    <property type="molecule type" value="Genomic_DNA"/>
</dbReference>
<sequence>MRRKTIMVFSTLFMIFMLVLFIIYLVKGDSSRWQVALGGIVVSGLPLLLLRSRPIPFNTALIIGYYLFLFCTTYLGSLASFYLHFKWWDTTLHLYKGIFVGFAAIALYKIFIPARVRKDVSPWMIFLLVFSLPVIATVLWEIYEFVGDQFFTHTMQLGGNKDTMLDIIFGMAGGLVVAVYAWLRRGKV</sequence>
<name>A0ABT8E1D8_9BACL</name>
<feature type="transmembrane region" description="Helical" evidence="1">
    <location>
        <begin position="32"/>
        <end position="50"/>
    </location>
</feature>
<dbReference type="Pfam" id="PF09997">
    <property type="entry name" value="DUF2238"/>
    <property type="match status" value="1"/>
</dbReference>
<feature type="transmembrane region" description="Helical" evidence="1">
    <location>
        <begin position="123"/>
        <end position="143"/>
    </location>
</feature>
<keyword evidence="1" id="KW-0472">Membrane</keyword>
<proteinExistence type="predicted"/>
<dbReference type="Proteomes" id="UP001168694">
    <property type="component" value="Unassembled WGS sequence"/>
</dbReference>
<feature type="transmembrane region" description="Helical" evidence="1">
    <location>
        <begin position="7"/>
        <end position="26"/>
    </location>
</feature>
<protein>
    <submittedName>
        <fullName evidence="2">Membrane-spanning protein</fullName>
    </submittedName>
</protein>
<comment type="caution">
    <text evidence="2">The sequence shown here is derived from an EMBL/GenBank/DDBJ whole genome shotgun (WGS) entry which is preliminary data.</text>
</comment>
<reference evidence="2" key="1">
    <citation type="submission" date="2023-06" db="EMBL/GenBank/DDBJ databases">
        <title>Draft Genome Sequences of Representative Paenibacillus Polymyxa, Bacillus cereus, Fictibacillus sp., and Brevibacillus agri Strains Isolated from Amazonian Dark Earth.</title>
        <authorList>
            <person name="Pellegrinetti T.A."/>
            <person name="Cunha I.C.M."/>
            <person name="Chaves M.G."/>
            <person name="Freitas A.S."/>
            <person name="Silva A.V.R."/>
            <person name="Tsai S.M."/>
            <person name="Mendes L.W."/>
        </authorList>
    </citation>
    <scope>NUCLEOTIDE SEQUENCE</scope>
    <source>
        <strain evidence="2">CENA-BCM004</strain>
    </source>
</reference>
<gene>
    <name evidence="2" type="ORF">QYF49_01500</name>
</gene>
<evidence type="ECO:0000313" key="3">
    <source>
        <dbReference type="Proteomes" id="UP001168694"/>
    </source>
</evidence>
<feature type="transmembrane region" description="Helical" evidence="1">
    <location>
        <begin position="163"/>
        <end position="183"/>
    </location>
</feature>
<feature type="transmembrane region" description="Helical" evidence="1">
    <location>
        <begin position="94"/>
        <end position="111"/>
    </location>
</feature>
<accession>A0ABT8E1D8</accession>